<dbReference type="Gene3D" id="1.10.10.60">
    <property type="entry name" value="Homeodomain-like"/>
    <property type="match status" value="1"/>
</dbReference>
<dbReference type="KEGG" id="cpat:CLPA_c13940"/>
<dbReference type="RefSeq" id="WP_003441125.1">
    <property type="nucleotide sequence ID" value="NZ_ANZB01000001.1"/>
</dbReference>
<dbReference type="GO" id="GO:0004803">
    <property type="term" value="F:transposase activity"/>
    <property type="evidence" value="ECO:0007669"/>
    <property type="project" value="InterPro"/>
</dbReference>
<dbReference type="Proteomes" id="UP000028042">
    <property type="component" value="Unassembled WGS sequence"/>
</dbReference>
<evidence type="ECO:0000313" key="6">
    <source>
        <dbReference type="EMBL" id="KRU13484.1"/>
    </source>
</evidence>
<dbReference type="KEGG" id="cpat:CLPA_c07610"/>
<dbReference type="Proteomes" id="UP000030905">
    <property type="component" value="Chromosome"/>
</dbReference>
<evidence type="ECO:0000313" key="2">
    <source>
        <dbReference type="EMBL" id="AJA50849.1"/>
    </source>
</evidence>
<evidence type="ECO:0000313" key="8">
    <source>
        <dbReference type="Proteomes" id="UP000030905"/>
    </source>
</evidence>
<dbReference type="GeneID" id="93073569"/>
<dbReference type="KEGG" id="cpae:CPAST_c13940"/>
<dbReference type="AlphaFoldDB" id="A0A0H3IZA9"/>
<dbReference type="SUPFAM" id="SSF46689">
    <property type="entry name" value="Homeodomain-like"/>
    <property type="match status" value="1"/>
</dbReference>
<organism evidence="2 8">
    <name type="scientific">Clostridium pasteurianum DSM 525 = ATCC 6013</name>
    <dbReference type="NCBI Taxonomy" id="1262449"/>
    <lineage>
        <taxon>Bacteria</taxon>
        <taxon>Bacillati</taxon>
        <taxon>Bacillota</taxon>
        <taxon>Clostridia</taxon>
        <taxon>Eubacteriales</taxon>
        <taxon>Clostridiaceae</taxon>
        <taxon>Clostridium</taxon>
    </lineage>
</organism>
<sequence>MKGKSYTKELKEEILREVKDVGNVSLVSRRHGISKSTIFTWIKKSENKDEIKVKPGRKALVEGQKEFESEITEVTKENDHLKKILGEKDLEIAILKDLIKKANPQLKIK</sequence>
<name>A0A0H3IZA9_CLOPA</name>
<dbReference type="GO" id="GO:0003677">
    <property type="term" value="F:DNA binding"/>
    <property type="evidence" value="ECO:0007669"/>
    <property type="project" value="InterPro"/>
</dbReference>
<dbReference type="KEGG" id="cpae:CPAST_c07610"/>
<dbReference type="InterPro" id="IPR009057">
    <property type="entry name" value="Homeodomain-like_sf"/>
</dbReference>
<dbReference type="EMBL" id="CP009268">
    <property type="protein sequence ID" value="AJA50504.1"/>
    <property type="molecule type" value="Genomic_DNA"/>
</dbReference>
<dbReference type="EMBL" id="JPGY02000001">
    <property type="protein sequence ID" value="KRU13484.1"/>
    <property type="molecule type" value="Genomic_DNA"/>
</dbReference>
<dbReference type="EMBL" id="CP009268">
    <property type="protein sequence ID" value="AJA50849.1"/>
    <property type="molecule type" value="Genomic_DNA"/>
</dbReference>
<dbReference type="GO" id="GO:0006313">
    <property type="term" value="P:DNA transposition"/>
    <property type="evidence" value="ECO:0007669"/>
    <property type="project" value="InterPro"/>
</dbReference>
<dbReference type="eggNOG" id="COG2963">
    <property type="taxonomic scope" value="Bacteria"/>
</dbReference>
<evidence type="ECO:0000313" key="4">
    <source>
        <dbReference type="EMBL" id="KRU12532.1"/>
    </source>
</evidence>
<gene>
    <name evidence="1" type="ORF">CLPA_c04160</name>
    <name evidence="2" type="ORF">CLPA_c07610</name>
    <name evidence="3" type="ORF">CLPA_c13940</name>
    <name evidence="4" type="ORF">CP6013_01780</name>
    <name evidence="5" type="ORF">CP6013_02390</name>
    <name evidence="6" type="ORF">CP6013_02732</name>
</gene>
<dbReference type="Pfam" id="PF01527">
    <property type="entry name" value="HTH_Tnp_1"/>
    <property type="match status" value="1"/>
</dbReference>
<dbReference type="EMBL" id="JPGY02000001">
    <property type="protein sequence ID" value="KRU13142.1"/>
    <property type="molecule type" value="Genomic_DNA"/>
</dbReference>
<dbReference type="InterPro" id="IPR002514">
    <property type="entry name" value="Transposase_8"/>
</dbReference>
<dbReference type="KEGG" id="cpat:CLPA_c04160"/>
<protein>
    <submittedName>
        <fullName evidence="2 4">Transposase</fullName>
    </submittedName>
</protein>
<evidence type="ECO:0000313" key="5">
    <source>
        <dbReference type="EMBL" id="KRU13142.1"/>
    </source>
</evidence>
<dbReference type="KEGG" id="cpae:CPAST_c04160"/>
<keyword evidence="8" id="KW-1185">Reference proteome</keyword>
<proteinExistence type="predicted"/>
<dbReference type="EMBL" id="JPGY02000001">
    <property type="protein sequence ID" value="KRU12532.1"/>
    <property type="molecule type" value="Genomic_DNA"/>
</dbReference>
<evidence type="ECO:0000313" key="3">
    <source>
        <dbReference type="EMBL" id="AJA51461.1"/>
    </source>
</evidence>
<dbReference type="PATRIC" id="fig|1262449.3.peg.2805"/>
<reference evidence="2 8" key="1">
    <citation type="journal article" date="2015" name="Genome Announc.">
        <title>Complete Genome Sequence of the Nitrogen-Fixing and Solvent-Producing Clostridium pasteurianum DSM 525.</title>
        <authorList>
            <person name="Poehlein A."/>
            <person name="Grosse-Honebrink A."/>
            <person name="Zhang Y."/>
            <person name="Minton N.P."/>
            <person name="Daniel R."/>
        </authorList>
    </citation>
    <scope>NUCLEOTIDE SEQUENCE [LARGE SCALE GENOMIC DNA]</scope>
    <source>
        <strain evidence="2">DSM 525</strain>
        <strain evidence="8">DSM 525 / ATCC 6013</strain>
    </source>
</reference>
<evidence type="ECO:0000313" key="7">
    <source>
        <dbReference type="Proteomes" id="UP000028042"/>
    </source>
</evidence>
<evidence type="ECO:0000313" key="1">
    <source>
        <dbReference type="EMBL" id="AJA50504.1"/>
    </source>
</evidence>
<reference evidence="4" key="2">
    <citation type="submission" date="2015-10" db="EMBL/GenBank/DDBJ databases">
        <title>Improved Draft Genome Sequence of Clostridium pasteurianum Strain ATCC 6013 (DSM 525) Using a Hybrid Next-Generation Sequencing Approach.</title>
        <authorList>
            <person name="Pyne M.E."/>
            <person name="Utturkar S.M."/>
            <person name="Brown S.D."/>
            <person name="Moo-Young M."/>
            <person name="Chung D.A."/>
            <person name="Chou P.C."/>
        </authorList>
    </citation>
    <scope>NUCLEOTIDE SEQUENCE</scope>
    <source>
        <strain evidence="4">ATCC 6013</strain>
    </source>
</reference>
<accession>A0A0H3IZA9</accession>
<reference evidence="4 7" key="3">
    <citation type="journal article" name="Genome Announc.">
        <title>Improved Draft Genome Sequence of Clostridium pasteurianum Strain ATCC 6013 (DSM 525) Using a Hybrid Next-Generation Sequencing Approach.</title>
        <authorList>
            <person name="Pyne M.E."/>
            <person name="Utturkar S."/>
            <person name="Brown S.D."/>
            <person name="Moo-Young M."/>
            <person name="Chung D.A."/>
            <person name="Chou C.P."/>
        </authorList>
    </citation>
    <scope>NUCLEOTIDE SEQUENCE [LARGE SCALE GENOMIC DNA]</scope>
    <source>
        <strain evidence="4 7">ATCC 6013</strain>
    </source>
</reference>
<dbReference type="EMBL" id="CP009268">
    <property type="protein sequence ID" value="AJA51461.1"/>
    <property type="molecule type" value="Genomic_DNA"/>
</dbReference>